<dbReference type="Gene3D" id="3.20.19.10">
    <property type="entry name" value="Aconitase, domain 4"/>
    <property type="match status" value="1"/>
</dbReference>
<dbReference type="InterPro" id="IPR050075">
    <property type="entry name" value="LeuD"/>
</dbReference>
<keyword evidence="7 10" id="KW-0028">Amino-acid biosynthesis</keyword>
<evidence type="ECO:0000256" key="10">
    <source>
        <dbReference type="HAMAP-Rule" id="MF_01031"/>
    </source>
</evidence>
<dbReference type="FunFam" id="3.20.19.10:FF:000003">
    <property type="entry name" value="3-isopropylmalate dehydratase small subunit"/>
    <property type="match status" value="1"/>
</dbReference>
<reference evidence="12" key="1">
    <citation type="submission" date="2020-03" db="EMBL/GenBank/DDBJ databases">
        <authorList>
            <person name="Guo F."/>
        </authorList>
    </citation>
    <scope>NUCLEOTIDE SEQUENCE</scope>
    <source>
        <strain evidence="12">JCM 30134</strain>
    </source>
</reference>
<dbReference type="EMBL" id="JAAONZ010000015">
    <property type="protein sequence ID" value="NHO67236.1"/>
    <property type="molecule type" value="Genomic_DNA"/>
</dbReference>
<protein>
    <recommendedName>
        <fullName evidence="10">3-isopropylmalate dehydratase small subunit</fullName>
        <ecNumber evidence="10">4.2.1.33</ecNumber>
    </recommendedName>
    <alternativeName>
        <fullName evidence="10">Alpha-IPM isomerase</fullName>
        <shortName evidence="10">IPMI</shortName>
    </alternativeName>
    <alternativeName>
        <fullName evidence="10">Isopropylmalate isomerase</fullName>
    </alternativeName>
</protein>
<evidence type="ECO:0000256" key="7">
    <source>
        <dbReference type="ARBA" id="ARBA00022605"/>
    </source>
</evidence>
<evidence type="ECO:0000256" key="2">
    <source>
        <dbReference type="ARBA" id="ARBA00002695"/>
    </source>
</evidence>
<dbReference type="EC" id="4.2.1.33" evidence="10"/>
<evidence type="ECO:0000256" key="9">
    <source>
        <dbReference type="ARBA" id="ARBA00023304"/>
    </source>
</evidence>
<dbReference type="GO" id="GO:0009098">
    <property type="term" value="P:L-leucine biosynthetic process"/>
    <property type="evidence" value="ECO:0007669"/>
    <property type="project" value="UniProtKB-UniRule"/>
</dbReference>
<dbReference type="Proteomes" id="UP000787472">
    <property type="component" value="Unassembled WGS sequence"/>
</dbReference>
<organism evidence="12 13">
    <name type="scientific">Pseudomaricurvus hydrocarbonicus</name>
    <dbReference type="NCBI Taxonomy" id="1470433"/>
    <lineage>
        <taxon>Bacteria</taxon>
        <taxon>Pseudomonadati</taxon>
        <taxon>Pseudomonadota</taxon>
        <taxon>Gammaproteobacteria</taxon>
        <taxon>Cellvibrionales</taxon>
        <taxon>Cellvibrionaceae</taxon>
        <taxon>Pseudomaricurvus</taxon>
    </lineage>
</organism>
<keyword evidence="6 10" id="KW-0432">Leucine biosynthesis</keyword>
<evidence type="ECO:0000256" key="4">
    <source>
        <dbReference type="ARBA" id="ARBA00009845"/>
    </source>
</evidence>
<dbReference type="InterPro" id="IPR004431">
    <property type="entry name" value="3-IsopropMal_deHydase_ssu"/>
</dbReference>
<name>A0A9E5MN12_9GAMM</name>
<dbReference type="AlphaFoldDB" id="A0A9E5MN12"/>
<comment type="caution">
    <text evidence="12">The sequence shown here is derived from an EMBL/GenBank/DDBJ whole genome shotgun (WGS) entry which is preliminary data.</text>
</comment>
<evidence type="ECO:0000256" key="5">
    <source>
        <dbReference type="ARBA" id="ARBA00011271"/>
    </source>
</evidence>
<comment type="subunit">
    <text evidence="5 10">Heterodimer of LeuC and LeuD.</text>
</comment>
<dbReference type="InterPro" id="IPR000573">
    <property type="entry name" value="AconitaseA/IPMdHydase_ssu_swvl"/>
</dbReference>
<evidence type="ECO:0000259" key="11">
    <source>
        <dbReference type="Pfam" id="PF00694"/>
    </source>
</evidence>
<gene>
    <name evidence="10 12" type="primary">leuD</name>
    <name evidence="12" type="ORF">G8770_16935</name>
</gene>
<keyword evidence="13" id="KW-1185">Reference proteome</keyword>
<dbReference type="NCBIfam" id="TIGR00171">
    <property type="entry name" value="leuD"/>
    <property type="match status" value="1"/>
</dbReference>
<dbReference type="GO" id="GO:0009316">
    <property type="term" value="C:3-isopropylmalate dehydratase complex"/>
    <property type="evidence" value="ECO:0007669"/>
    <property type="project" value="InterPro"/>
</dbReference>
<sequence length="205" mass="22955">MKTFTQHQGVAAPLIRNNVDTDAIIPSREMKLVSKQGLGEGLFAGWRYLNPAERQVNPEFVLNQAAYQNTSILLSGMNFGCGSSREHAVWALKEFGIQAVIAASFGTIFYNNCTRNGILPIVLPEQAIDQLMKDCSDDPQINQINIDLPGQQVLSPSGAHWHFDIEAAPKEMLVEGLDPIALTLKQADRIEKFEERYQQQFPWLQ</sequence>
<comment type="catalytic activity">
    <reaction evidence="1 10">
        <text>(2R,3S)-3-isopropylmalate = (2S)-2-isopropylmalate</text>
        <dbReference type="Rhea" id="RHEA:32287"/>
        <dbReference type="ChEBI" id="CHEBI:1178"/>
        <dbReference type="ChEBI" id="CHEBI:35121"/>
        <dbReference type="EC" id="4.2.1.33"/>
    </reaction>
</comment>
<dbReference type="RefSeq" id="WP_167189566.1">
    <property type="nucleotide sequence ID" value="NZ_JAAONZ010000015.1"/>
</dbReference>
<evidence type="ECO:0000256" key="1">
    <source>
        <dbReference type="ARBA" id="ARBA00000491"/>
    </source>
</evidence>
<evidence type="ECO:0000256" key="3">
    <source>
        <dbReference type="ARBA" id="ARBA00004729"/>
    </source>
</evidence>
<dbReference type="GO" id="GO:0003861">
    <property type="term" value="F:3-isopropylmalate dehydratase activity"/>
    <property type="evidence" value="ECO:0007669"/>
    <property type="project" value="UniProtKB-UniRule"/>
</dbReference>
<comment type="function">
    <text evidence="2 10">Catalyzes the isomerization between 2-isopropylmalate and 3-isopropylmalate, via the formation of 2-isopropylmaleate.</text>
</comment>
<dbReference type="InterPro" id="IPR015928">
    <property type="entry name" value="Aconitase/3IPM_dehydase_swvl"/>
</dbReference>
<dbReference type="InterPro" id="IPR033940">
    <property type="entry name" value="IPMI_Swivel"/>
</dbReference>
<comment type="pathway">
    <text evidence="3 10">Amino-acid biosynthesis; L-leucine biosynthesis; L-leucine from 3-methyl-2-oxobutanoate: step 2/4.</text>
</comment>
<feature type="domain" description="Aconitase A/isopropylmalate dehydratase small subunit swivel" evidence="11">
    <location>
        <begin position="1"/>
        <end position="125"/>
    </location>
</feature>
<dbReference type="CDD" id="cd01577">
    <property type="entry name" value="IPMI_Swivel"/>
    <property type="match status" value="1"/>
</dbReference>
<dbReference type="PANTHER" id="PTHR43345">
    <property type="entry name" value="3-ISOPROPYLMALATE DEHYDRATASE SMALL SUBUNIT 2-RELATED-RELATED"/>
    <property type="match status" value="1"/>
</dbReference>
<evidence type="ECO:0000256" key="8">
    <source>
        <dbReference type="ARBA" id="ARBA00023239"/>
    </source>
</evidence>
<keyword evidence="8 10" id="KW-0456">Lyase</keyword>
<evidence type="ECO:0000313" key="12">
    <source>
        <dbReference type="EMBL" id="NHO67236.1"/>
    </source>
</evidence>
<dbReference type="PANTHER" id="PTHR43345:SF5">
    <property type="entry name" value="3-ISOPROPYLMALATE DEHYDRATASE SMALL SUBUNIT"/>
    <property type="match status" value="1"/>
</dbReference>
<dbReference type="HAMAP" id="MF_01031">
    <property type="entry name" value="LeuD_type1"/>
    <property type="match status" value="1"/>
</dbReference>
<dbReference type="NCBIfam" id="NF002458">
    <property type="entry name" value="PRK01641.1"/>
    <property type="match status" value="1"/>
</dbReference>
<evidence type="ECO:0000256" key="6">
    <source>
        <dbReference type="ARBA" id="ARBA00022430"/>
    </source>
</evidence>
<keyword evidence="9 10" id="KW-0100">Branched-chain amino acid biosynthesis</keyword>
<accession>A0A9E5MN12</accession>
<dbReference type="SUPFAM" id="SSF52016">
    <property type="entry name" value="LeuD/IlvD-like"/>
    <property type="match status" value="1"/>
</dbReference>
<evidence type="ECO:0000313" key="13">
    <source>
        <dbReference type="Proteomes" id="UP000787472"/>
    </source>
</evidence>
<proteinExistence type="inferred from homology"/>
<comment type="similarity">
    <text evidence="4 10">Belongs to the LeuD family. LeuD type 1 subfamily.</text>
</comment>
<dbReference type="Pfam" id="PF00694">
    <property type="entry name" value="Aconitase_C"/>
    <property type="match status" value="1"/>
</dbReference>